<keyword evidence="17" id="KW-0067">ATP-binding</keyword>
<dbReference type="SUPFAM" id="SSF52540">
    <property type="entry name" value="P-loop containing nucleoside triphosphate hydrolases"/>
    <property type="match status" value="1"/>
</dbReference>
<evidence type="ECO:0000256" key="25">
    <source>
        <dbReference type="PIRSR" id="PIRSR605150-2"/>
    </source>
</evidence>
<evidence type="ECO:0000256" key="21">
    <source>
        <dbReference type="ARBA" id="ARBA00023211"/>
    </source>
</evidence>
<protein>
    <recommendedName>
        <fullName evidence="6">cellulose synthase (UDP-forming)</fullName>
        <ecNumber evidence="6">2.4.1.12</ecNumber>
    </recommendedName>
</protein>
<name>A0A4V3WQP5_CAMSN</name>
<evidence type="ECO:0000256" key="23">
    <source>
        <dbReference type="ARBA" id="ARBA00048682"/>
    </source>
</evidence>
<keyword evidence="8" id="KW-0328">Glycosyltransferase</keyword>
<dbReference type="EMBL" id="SDRB02001599">
    <property type="protein sequence ID" value="THG21077.1"/>
    <property type="molecule type" value="Genomic_DNA"/>
</dbReference>
<feature type="binding site" evidence="26">
    <location>
        <position position="1153"/>
    </location>
    <ligand>
        <name>Mn(2+)</name>
        <dbReference type="ChEBI" id="CHEBI:29035"/>
    </ligand>
</feature>
<evidence type="ECO:0000256" key="19">
    <source>
        <dbReference type="ARBA" id="ARBA00022989"/>
    </source>
</evidence>
<dbReference type="PANTHER" id="PTHR13301">
    <property type="entry name" value="X-BOX TRANSCRIPTION FACTOR-RELATED"/>
    <property type="match status" value="1"/>
</dbReference>
<evidence type="ECO:0000256" key="18">
    <source>
        <dbReference type="ARBA" id="ARBA00022916"/>
    </source>
</evidence>
<evidence type="ECO:0000256" key="1">
    <source>
        <dbReference type="ARBA" id="ARBA00001936"/>
    </source>
</evidence>
<evidence type="ECO:0000256" key="9">
    <source>
        <dbReference type="ARBA" id="ARBA00022679"/>
    </source>
</evidence>
<feature type="domain" description="DNA2/NAM7 helicase-like C-terminal" evidence="30">
    <location>
        <begin position="611"/>
        <end position="807"/>
    </location>
</feature>
<evidence type="ECO:0000256" key="24">
    <source>
        <dbReference type="PIRSR" id="PIRSR605150-1"/>
    </source>
</evidence>
<keyword evidence="10 28" id="KW-0812">Transmembrane</keyword>
<dbReference type="GO" id="GO:0016760">
    <property type="term" value="F:cellulose synthase (UDP-forming) activity"/>
    <property type="evidence" value="ECO:0007669"/>
    <property type="project" value="UniProtKB-EC"/>
</dbReference>
<dbReference type="Pfam" id="PF20073">
    <property type="entry name" value="DUF6469"/>
    <property type="match status" value="1"/>
</dbReference>
<feature type="transmembrane region" description="Helical" evidence="28">
    <location>
        <begin position="1429"/>
        <end position="1449"/>
    </location>
</feature>
<feature type="region of interest" description="Disordered" evidence="27">
    <location>
        <begin position="1286"/>
        <end position="1306"/>
    </location>
</feature>
<feature type="active site" evidence="24">
    <location>
        <position position="1399"/>
    </location>
</feature>
<dbReference type="Gene3D" id="3.40.50.300">
    <property type="entry name" value="P-loop containing nucleotide triphosphate hydrolases"/>
    <property type="match status" value="2"/>
</dbReference>
<proteinExistence type="inferred from homology"/>
<comment type="caution">
    <text evidence="32">The sequence shown here is derived from an EMBL/GenBank/DDBJ whole genome shotgun (WGS) entry which is preliminary data.</text>
</comment>
<keyword evidence="16" id="KW-0862">Zinc</keyword>
<feature type="domain" description="DUF6469" evidence="31">
    <location>
        <begin position="69"/>
        <end position="203"/>
    </location>
</feature>
<dbReference type="GO" id="GO:0008270">
    <property type="term" value="F:zinc ion binding"/>
    <property type="evidence" value="ECO:0007669"/>
    <property type="project" value="UniProtKB-KW"/>
</dbReference>
<keyword evidence="13" id="KW-0863">Zinc-finger</keyword>
<keyword evidence="18" id="KW-0135">Cellulose biosynthesis</keyword>
<evidence type="ECO:0000256" key="11">
    <source>
        <dbReference type="ARBA" id="ARBA00022723"/>
    </source>
</evidence>
<dbReference type="GO" id="GO:0071555">
    <property type="term" value="P:cell wall organization"/>
    <property type="evidence" value="ECO:0007669"/>
    <property type="project" value="UniProtKB-KW"/>
</dbReference>
<feature type="active site" evidence="24">
    <location>
        <position position="1011"/>
    </location>
</feature>
<sequence>MDKERDLLDLVFSWSLEDIFNEDLFKSQMEKVPQSFESVQNYLGSFVCPLLEEIRAELSSTMEAISSAPFAQIISLNEYKPYPTASLLYDVEVGFWRNGGSSRHGKEPYRALPSDIFVFTQAKPESVSDLQRSGSEWAFGTITKISGGDNKRNDIAAATHFNVKASKDLININDGRNCKAYMIFLMNITTSKRIWTALHKAGNVEVIKRLLCTETLVEEICNLCPIERNQILEEKLLCLSSELNESQYKAVVSSVRKMQCDHKSNSELIWGPPGTGKTRTLSMLLCTLIRLKCRTLICAPTNVAITEVASRTLKVMRESLETGCGKDGLFFPLGDILLFGNKEKLKLTPDLQEVYLDYRVEKLAECFGSVAGWKDCFTSMIDFLEGCVSQYEAFCVDQSINEKCCEGSEDRNVMSKSFLQFLRDQFGSSAIPLRRCVSALCTHLPLNFIQEFNFHSMVSLIDSLDSLEKLLDQKDTSFEELKELFTESESIDAFECSFLYFRRKCISALRTIHCSLNELKLPSDMNKESVVNFCFQKASLVLCTVSNSYKLHSAEMEPLRLLVIDEAAQIKECDSIIPLTLPGIKHIILFGDECQLPAMLRSNVSQEAGFGRSLFERLTLSGHSKQLLNIQYRMHPSISCFPNSKFYQNKVMDSANVKSQKYTKCFLPGPMFGPFSFINISCGREMLDDQRSRKNMVEVAVVLKILHLLSEACTASKKKLSVGIVSPYSAQIAEIQQRLGRKYEKHDNFVVNVKSIDGCQGGEEDVVVISTVRSSGRGSNIGFISSPRRINVALTRARHCLWILGNETMLSNSGSVWDELISDAKVRQCFFNADEHKDFEKVILEVKKELDELDDFLNGNSMLFKGARMDEGRQPLWRKLPISSSKINPYRMIILLRLAILGLFFDYRIRHPVHDAYGLWLTSIICEIWFAVSWIFDQFPKWFPIERETYLDRLSLRYEKEGKPSELAPIDVFVSTVDPLKEPPLITANTVLSILAVDYPVDKVACYVSDDGAAMLTFEALSETSEFARKWVPFVKKFNIEPRAPEWYFAQKVDYLRDKVHPTFVRERRAIKREYEEFKVRINGLVSMAQKVPEEGWTMQDGTPWPGNNVRDHPGMIQVFLGQNGVRDVEGNELPQLIYVSREKRPGFDHHKKAGAMNSLMRVSAVISNAPYLLNVDCDHYINNSKALREAMCFMMDPTSGKKICYVQFPQRFDGIDRHDRYSNRNVVFFDINMKGLDGIQGPIYVGTGCVFRRQALYGYDAPIKKKPPGKTCNCLPKWCCCCCGSKKKSKKGKSKESKKKTKSREALTQIHALENIEEGIEGIENEKSSLIPQIKFEKKFGQSPVFIASTLLDDGGVPTGATSASLLKEAIHVISCGYEDKTEWGKEVGWIYGSVTEDILTGFKMHCHGWRSVYCMPKRPAFKGSAPILIFVFSNLQSFNTTLLLSYLRNFRLLFRITAALLSYTFLDRHHHIERFATIWPQIIICR</sequence>
<evidence type="ECO:0000256" key="6">
    <source>
        <dbReference type="ARBA" id="ARBA00012539"/>
    </source>
</evidence>
<feature type="binding site" evidence="25">
    <location>
        <position position="975"/>
    </location>
    <ligand>
        <name>UDP-alpha-D-glucose</name>
        <dbReference type="ChEBI" id="CHEBI:58885"/>
    </ligand>
</feature>
<evidence type="ECO:0000256" key="28">
    <source>
        <dbReference type="SAM" id="Phobius"/>
    </source>
</evidence>
<evidence type="ECO:0000256" key="17">
    <source>
        <dbReference type="ARBA" id="ARBA00022840"/>
    </source>
</evidence>
<keyword evidence="33" id="KW-1185">Reference proteome</keyword>
<feature type="binding site" evidence="25">
    <location>
        <position position="1011"/>
    </location>
    <ligand>
        <name>UDP-alpha-D-glucose</name>
        <dbReference type="ChEBI" id="CHEBI:58885"/>
    </ligand>
</feature>
<comment type="cofactor">
    <cofactor evidence="2">
        <name>Zn(2+)</name>
        <dbReference type="ChEBI" id="CHEBI:29105"/>
    </cofactor>
</comment>
<feature type="compositionally biased region" description="Basic residues" evidence="27">
    <location>
        <begin position="1286"/>
        <end position="1303"/>
    </location>
</feature>
<dbReference type="Proteomes" id="UP000306102">
    <property type="component" value="Unassembled WGS sequence"/>
</dbReference>
<keyword evidence="7" id="KW-1003">Cell membrane</keyword>
<dbReference type="FunFam" id="3.90.550.10:FF:000009">
    <property type="entry name" value="Cellulose synthase"/>
    <property type="match status" value="1"/>
</dbReference>
<feature type="domain" description="DNA2/NAM7 helicase helicase" evidence="29">
    <location>
        <begin position="242"/>
        <end position="602"/>
    </location>
</feature>
<gene>
    <name evidence="32" type="ORF">TEA_001780</name>
</gene>
<keyword evidence="20 28" id="KW-0472">Membrane</keyword>
<evidence type="ECO:0000256" key="4">
    <source>
        <dbReference type="ARBA" id="ARBA00004768"/>
    </source>
</evidence>
<comment type="similarity">
    <text evidence="5">Belongs to the glycosyltransferase 2 family. Plant cellulose synthase subfamily.</text>
</comment>
<evidence type="ECO:0000256" key="5">
    <source>
        <dbReference type="ARBA" id="ARBA00007548"/>
    </source>
</evidence>
<evidence type="ECO:0000256" key="22">
    <source>
        <dbReference type="ARBA" id="ARBA00023316"/>
    </source>
</evidence>
<evidence type="ECO:0000256" key="14">
    <source>
        <dbReference type="ARBA" id="ARBA00022801"/>
    </source>
</evidence>
<dbReference type="Pfam" id="PF13087">
    <property type="entry name" value="AAA_12"/>
    <property type="match status" value="1"/>
</dbReference>
<dbReference type="GO" id="GO:0005524">
    <property type="term" value="F:ATP binding"/>
    <property type="evidence" value="ECO:0007669"/>
    <property type="project" value="UniProtKB-KW"/>
</dbReference>
<dbReference type="Pfam" id="PF03552">
    <property type="entry name" value="Cellulose_synt"/>
    <property type="match status" value="1"/>
</dbReference>
<evidence type="ECO:0000256" key="12">
    <source>
        <dbReference type="ARBA" id="ARBA00022741"/>
    </source>
</evidence>
<keyword evidence="9" id="KW-0808">Transferase</keyword>
<evidence type="ECO:0000313" key="32">
    <source>
        <dbReference type="EMBL" id="THG21077.1"/>
    </source>
</evidence>
<accession>A0A4V3WQP5</accession>
<dbReference type="SUPFAM" id="SSF53448">
    <property type="entry name" value="Nucleotide-diphospho-sugar transferases"/>
    <property type="match status" value="1"/>
</dbReference>
<comment type="subcellular location">
    <subcellularLocation>
        <location evidence="3">Cell membrane</location>
        <topology evidence="3">Multi-pass membrane protein</topology>
    </subcellularLocation>
</comment>
<dbReference type="GO" id="GO:0005886">
    <property type="term" value="C:plasma membrane"/>
    <property type="evidence" value="ECO:0007669"/>
    <property type="project" value="UniProtKB-SubCell"/>
</dbReference>
<comment type="cofactor">
    <cofactor evidence="1">
        <name>Mn(2+)</name>
        <dbReference type="ChEBI" id="CHEBI:29035"/>
    </cofactor>
</comment>
<keyword evidence="14" id="KW-0378">Hydrolase</keyword>
<evidence type="ECO:0000259" key="30">
    <source>
        <dbReference type="Pfam" id="PF13087"/>
    </source>
</evidence>
<keyword evidence="21" id="KW-0464">Manganese</keyword>
<evidence type="ECO:0000256" key="15">
    <source>
        <dbReference type="ARBA" id="ARBA00022806"/>
    </source>
</evidence>
<dbReference type="FunFam" id="3.40.50.300:FF:000326">
    <property type="entry name" value="P-loop containing nucleoside triphosphate hydrolase"/>
    <property type="match status" value="1"/>
</dbReference>
<keyword evidence="22" id="KW-0961">Cell wall biogenesis/degradation</keyword>
<feature type="binding site" evidence="25">
    <location>
        <position position="1152"/>
    </location>
    <ligand>
        <name>UDP-alpha-D-glucose</name>
        <dbReference type="ChEBI" id="CHEBI:58885"/>
    </ligand>
</feature>
<dbReference type="InterPro" id="IPR045529">
    <property type="entry name" value="DUF6469"/>
</dbReference>
<dbReference type="InterPro" id="IPR041677">
    <property type="entry name" value="DNA2/NAM7_AAA_11"/>
</dbReference>
<feature type="binding site" evidence="25">
    <location>
        <position position="982"/>
    </location>
    <ligand>
        <name>UDP-alpha-D-glucose</name>
        <dbReference type="ChEBI" id="CHEBI:58885"/>
    </ligand>
</feature>
<dbReference type="Pfam" id="PF13086">
    <property type="entry name" value="AAA_11"/>
    <property type="match status" value="1"/>
</dbReference>
<dbReference type="GO" id="GO:0005694">
    <property type="term" value="C:chromosome"/>
    <property type="evidence" value="ECO:0007669"/>
    <property type="project" value="UniProtKB-ARBA"/>
</dbReference>
<dbReference type="GO" id="GO:0004386">
    <property type="term" value="F:helicase activity"/>
    <property type="evidence" value="ECO:0007669"/>
    <property type="project" value="UniProtKB-KW"/>
</dbReference>
<keyword evidence="11" id="KW-0479">Metal-binding</keyword>
<dbReference type="InterPro" id="IPR047187">
    <property type="entry name" value="SF1_C_Upf1"/>
</dbReference>
<evidence type="ECO:0000256" key="10">
    <source>
        <dbReference type="ARBA" id="ARBA00022692"/>
    </source>
</evidence>
<evidence type="ECO:0000256" key="8">
    <source>
        <dbReference type="ARBA" id="ARBA00022676"/>
    </source>
</evidence>
<evidence type="ECO:0000256" key="7">
    <source>
        <dbReference type="ARBA" id="ARBA00022475"/>
    </source>
</evidence>
<evidence type="ECO:0000256" key="27">
    <source>
        <dbReference type="SAM" id="MobiDB-lite"/>
    </source>
</evidence>
<organism evidence="32 33">
    <name type="scientific">Camellia sinensis var. sinensis</name>
    <name type="common">China tea</name>
    <dbReference type="NCBI Taxonomy" id="542762"/>
    <lineage>
        <taxon>Eukaryota</taxon>
        <taxon>Viridiplantae</taxon>
        <taxon>Streptophyta</taxon>
        <taxon>Embryophyta</taxon>
        <taxon>Tracheophyta</taxon>
        <taxon>Spermatophyta</taxon>
        <taxon>Magnoliopsida</taxon>
        <taxon>eudicotyledons</taxon>
        <taxon>Gunneridae</taxon>
        <taxon>Pentapetalae</taxon>
        <taxon>asterids</taxon>
        <taxon>Ericales</taxon>
        <taxon>Theaceae</taxon>
        <taxon>Camellia</taxon>
    </lineage>
</organism>
<evidence type="ECO:0000259" key="31">
    <source>
        <dbReference type="Pfam" id="PF20073"/>
    </source>
</evidence>
<dbReference type="Gene3D" id="3.90.550.10">
    <property type="entry name" value="Spore Coat Polysaccharide Biosynthesis Protein SpsA, Chain A"/>
    <property type="match status" value="1"/>
</dbReference>
<dbReference type="EC" id="2.4.1.12" evidence="6"/>
<reference evidence="32 33" key="1">
    <citation type="journal article" date="2018" name="Proc. Natl. Acad. Sci. U.S.A.">
        <title>Draft genome sequence of Camellia sinensis var. sinensis provides insights into the evolution of the tea genome and tea quality.</title>
        <authorList>
            <person name="Wei C."/>
            <person name="Yang H."/>
            <person name="Wang S."/>
            <person name="Zhao J."/>
            <person name="Liu C."/>
            <person name="Gao L."/>
            <person name="Xia E."/>
            <person name="Lu Y."/>
            <person name="Tai Y."/>
            <person name="She G."/>
            <person name="Sun J."/>
            <person name="Cao H."/>
            <person name="Tong W."/>
            <person name="Gao Q."/>
            <person name="Li Y."/>
            <person name="Deng W."/>
            <person name="Jiang X."/>
            <person name="Wang W."/>
            <person name="Chen Q."/>
            <person name="Zhang S."/>
            <person name="Li H."/>
            <person name="Wu J."/>
            <person name="Wang P."/>
            <person name="Li P."/>
            <person name="Shi C."/>
            <person name="Zheng F."/>
            <person name="Jian J."/>
            <person name="Huang B."/>
            <person name="Shan D."/>
            <person name="Shi M."/>
            <person name="Fang C."/>
            <person name="Yue Y."/>
            <person name="Li F."/>
            <person name="Li D."/>
            <person name="Wei S."/>
            <person name="Han B."/>
            <person name="Jiang C."/>
            <person name="Yin Y."/>
            <person name="Xia T."/>
            <person name="Zhang Z."/>
            <person name="Bennetzen J.L."/>
            <person name="Zhao S."/>
            <person name="Wan X."/>
        </authorList>
    </citation>
    <scope>NUCLEOTIDE SEQUENCE [LARGE SCALE GENOMIC DNA]</scope>
    <source>
        <strain evidence="33">cv. Shuchazao</strain>
        <tissue evidence="32">Leaf</tissue>
    </source>
</reference>
<dbReference type="InterPro" id="IPR027417">
    <property type="entry name" value="P-loop_NTPase"/>
</dbReference>
<evidence type="ECO:0000256" key="2">
    <source>
        <dbReference type="ARBA" id="ARBA00001947"/>
    </source>
</evidence>
<keyword evidence="12" id="KW-0547">Nucleotide-binding</keyword>
<dbReference type="GO" id="GO:0016787">
    <property type="term" value="F:hydrolase activity"/>
    <property type="evidence" value="ECO:0007669"/>
    <property type="project" value="UniProtKB-KW"/>
</dbReference>
<dbReference type="CDD" id="cd18808">
    <property type="entry name" value="SF1_C_Upf1"/>
    <property type="match status" value="1"/>
</dbReference>
<feature type="binding site" evidence="25">
    <location>
        <position position="981"/>
    </location>
    <ligand>
        <name>UDP-alpha-D-glucose</name>
        <dbReference type="ChEBI" id="CHEBI:58885"/>
    </ligand>
</feature>
<evidence type="ECO:0000313" key="33">
    <source>
        <dbReference type="Proteomes" id="UP000306102"/>
    </source>
</evidence>
<evidence type="ECO:0000256" key="3">
    <source>
        <dbReference type="ARBA" id="ARBA00004651"/>
    </source>
</evidence>
<dbReference type="InterPro" id="IPR029044">
    <property type="entry name" value="Nucleotide-diphossugar_trans"/>
</dbReference>
<comment type="catalytic activity">
    <reaction evidence="23">
        <text>[(1-&gt;4)-beta-D-glucosyl](n) + UDP-alpha-D-glucose = [(1-&gt;4)-beta-D-glucosyl](n+1) + UDP + H(+)</text>
        <dbReference type="Rhea" id="RHEA:19929"/>
        <dbReference type="Rhea" id="RHEA-COMP:10033"/>
        <dbReference type="Rhea" id="RHEA-COMP:10034"/>
        <dbReference type="ChEBI" id="CHEBI:15378"/>
        <dbReference type="ChEBI" id="CHEBI:18246"/>
        <dbReference type="ChEBI" id="CHEBI:58223"/>
        <dbReference type="ChEBI" id="CHEBI:58885"/>
        <dbReference type="EC" id="2.4.1.12"/>
    </reaction>
</comment>
<dbReference type="InterPro" id="IPR041679">
    <property type="entry name" value="DNA2/NAM7-like_C"/>
</dbReference>
<keyword evidence="15" id="KW-0347">Helicase</keyword>
<dbReference type="InterPro" id="IPR005150">
    <property type="entry name" value="Cellulose_synth"/>
</dbReference>
<evidence type="ECO:0000256" key="26">
    <source>
        <dbReference type="PIRSR" id="PIRSR605150-3"/>
    </source>
</evidence>
<evidence type="ECO:0000256" key="16">
    <source>
        <dbReference type="ARBA" id="ARBA00022833"/>
    </source>
</evidence>
<evidence type="ECO:0000256" key="13">
    <source>
        <dbReference type="ARBA" id="ARBA00022771"/>
    </source>
</evidence>
<feature type="binding site" evidence="26">
    <location>
        <position position="1177"/>
    </location>
    <ligand>
        <name>Mn(2+)</name>
        <dbReference type="ChEBI" id="CHEBI:29035"/>
    </ligand>
</feature>
<comment type="pathway">
    <text evidence="4">Glycan metabolism; plant cellulose biosynthesis.</text>
</comment>
<evidence type="ECO:0000256" key="20">
    <source>
        <dbReference type="ARBA" id="ARBA00023136"/>
    </source>
</evidence>
<keyword evidence="19 28" id="KW-1133">Transmembrane helix</keyword>
<dbReference type="GO" id="GO:0030244">
    <property type="term" value="P:cellulose biosynthetic process"/>
    <property type="evidence" value="ECO:0007669"/>
    <property type="project" value="UniProtKB-KW"/>
</dbReference>
<evidence type="ECO:0000259" key="29">
    <source>
        <dbReference type="Pfam" id="PF13086"/>
    </source>
</evidence>